<name>A0A1I1U625_9ACTN</name>
<accession>A0A1I1U625</accession>
<protein>
    <recommendedName>
        <fullName evidence="3">UTRA domain-containing protein</fullName>
    </recommendedName>
</protein>
<dbReference type="Proteomes" id="UP000199207">
    <property type="component" value="Unassembled WGS sequence"/>
</dbReference>
<keyword evidence="2" id="KW-1185">Reference proteome</keyword>
<dbReference type="RefSeq" id="WP_175541588.1">
    <property type="nucleotide sequence ID" value="NZ_FOLM01000023.1"/>
</dbReference>
<evidence type="ECO:0000313" key="1">
    <source>
        <dbReference type="EMBL" id="SFD66229.1"/>
    </source>
</evidence>
<proteinExistence type="predicted"/>
<evidence type="ECO:0000313" key="2">
    <source>
        <dbReference type="Proteomes" id="UP000199207"/>
    </source>
</evidence>
<organism evidence="1 2">
    <name type="scientific">Streptomyces aidingensis</name>
    <dbReference type="NCBI Taxonomy" id="910347"/>
    <lineage>
        <taxon>Bacteria</taxon>
        <taxon>Bacillati</taxon>
        <taxon>Actinomycetota</taxon>
        <taxon>Actinomycetes</taxon>
        <taxon>Kitasatosporales</taxon>
        <taxon>Streptomycetaceae</taxon>
        <taxon>Streptomyces</taxon>
    </lineage>
</organism>
<gene>
    <name evidence="1" type="ORF">SAMN05421773_1234</name>
</gene>
<dbReference type="EMBL" id="FOLM01000023">
    <property type="protein sequence ID" value="SFD66229.1"/>
    <property type="molecule type" value="Genomic_DNA"/>
</dbReference>
<reference evidence="1 2" key="1">
    <citation type="submission" date="2016-10" db="EMBL/GenBank/DDBJ databases">
        <authorList>
            <person name="de Groot N.N."/>
        </authorList>
    </citation>
    <scope>NUCLEOTIDE SEQUENCE [LARGE SCALE GENOMIC DNA]</scope>
    <source>
        <strain evidence="1 2">CGMCC 4.5739</strain>
    </source>
</reference>
<sequence>MPAPEQAAALDPPRGVPVLHLTRIIHHRQHALIREDLTAPGTEAEAVYRLTPARRPAA</sequence>
<evidence type="ECO:0008006" key="3">
    <source>
        <dbReference type="Google" id="ProtNLM"/>
    </source>
</evidence>
<dbReference type="AlphaFoldDB" id="A0A1I1U625"/>